<evidence type="ECO:0000259" key="5">
    <source>
        <dbReference type="PROSITE" id="PS50048"/>
    </source>
</evidence>
<accession>A0A9P9A6S0</accession>
<dbReference type="EMBL" id="JAGSXJ010000035">
    <property type="protein sequence ID" value="KAH6667093.1"/>
    <property type="molecule type" value="Genomic_DNA"/>
</dbReference>
<dbReference type="InterPro" id="IPR036864">
    <property type="entry name" value="Zn2-C6_fun-type_DNA-bd_sf"/>
</dbReference>
<dbReference type="InterPro" id="IPR007219">
    <property type="entry name" value="XnlR_reg_dom"/>
</dbReference>
<dbReference type="PROSITE" id="PS50048">
    <property type="entry name" value="ZN2_CY6_FUNGAL_2"/>
    <property type="match status" value="1"/>
</dbReference>
<name>A0A9P9A6S0_9PEZI</name>
<evidence type="ECO:0000256" key="2">
    <source>
        <dbReference type="ARBA" id="ARBA00022723"/>
    </source>
</evidence>
<keyword evidence="7" id="KW-1185">Reference proteome</keyword>
<gene>
    <name evidence="6" type="ORF">F5X68DRAFT_160383</name>
</gene>
<reference evidence="6" key="1">
    <citation type="journal article" date="2021" name="Nat. Commun.">
        <title>Genetic determinants of endophytism in the Arabidopsis root mycobiome.</title>
        <authorList>
            <person name="Mesny F."/>
            <person name="Miyauchi S."/>
            <person name="Thiergart T."/>
            <person name="Pickel B."/>
            <person name="Atanasova L."/>
            <person name="Karlsson M."/>
            <person name="Huettel B."/>
            <person name="Barry K.W."/>
            <person name="Haridas S."/>
            <person name="Chen C."/>
            <person name="Bauer D."/>
            <person name="Andreopoulos W."/>
            <person name="Pangilinan J."/>
            <person name="LaButti K."/>
            <person name="Riley R."/>
            <person name="Lipzen A."/>
            <person name="Clum A."/>
            <person name="Drula E."/>
            <person name="Henrissat B."/>
            <person name="Kohler A."/>
            <person name="Grigoriev I.V."/>
            <person name="Martin F.M."/>
            <person name="Hacquard S."/>
        </authorList>
    </citation>
    <scope>NUCLEOTIDE SEQUENCE</scope>
    <source>
        <strain evidence="6">MPI-SDFR-AT-0117</strain>
    </source>
</reference>
<feature type="compositionally biased region" description="Polar residues" evidence="4">
    <location>
        <begin position="94"/>
        <end position="109"/>
    </location>
</feature>
<dbReference type="Pfam" id="PF04082">
    <property type="entry name" value="Fungal_trans"/>
    <property type="match status" value="1"/>
</dbReference>
<keyword evidence="3" id="KW-0539">Nucleus</keyword>
<dbReference type="GO" id="GO:0008270">
    <property type="term" value="F:zinc ion binding"/>
    <property type="evidence" value="ECO:0007669"/>
    <property type="project" value="InterPro"/>
</dbReference>
<evidence type="ECO:0000313" key="7">
    <source>
        <dbReference type="Proteomes" id="UP000770015"/>
    </source>
</evidence>
<feature type="region of interest" description="Disordered" evidence="4">
    <location>
        <begin position="91"/>
        <end position="126"/>
    </location>
</feature>
<dbReference type="InterPro" id="IPR050613">
    <property type="entry name" value="Sec_Metabolite_Reg"/>
</dbReference>
<feature type="compositionally biased region" description="Low complexity" evidence="4">
    <location>
        <begin position="661"/>
        <end position="672"/>
    </location>
</feature>
<evidence type="ECO:0000313" key="6">
    <source>
        <dbReference type="EMBL" id="KAH6667093.1"/>
    </source>
</evidence>
<dbReference type="Gene3D" id="4.10.240.10">
    <property type="entry name" value="Zn(2)-C6 fungal-type DNA-binding domain"/>
    <property type="match status" value="1"/>
</dbReference>
<dbReference type="GO" id="GO:0000981">
    <property type="term" value="F:DNA-binding transcription factor activity, RNA polymerase II-specific"/>
    <property type="evidence" value="ECO:0007669"/>
    <property type="project" value="InterPro"/>
</dbReference>
<dbReference type="GO" id="GO:0003677">
    <property type="term" value="F:DNA binding"/>
    <property type="evidence" value="ECO:0007669"/>
    <property type="project" value="InterPro"/>
</dbReference>
<proteinExistence type="predicted"/>
<dbReference type="GO" id="GO:0005634">
    <property type="term" value="C:nucleus"/>
    <property type="evidence" value="ECO:0007669"/>
    <property type="project" value="UniProtKB-SubCell"/>
</dbReference>
<evidence type="ECO:0000256" key="3">
    <source>
        <dbReference type="ARBA" id="ARBA00023242"/>
    </source>
</evidence>
<feature type="region of interest" description="Disordered" evidence="4">
    <location>
        <begin position="657"/>
        <end position="690"/>
    </location>
</feature>
<comment type="subcellular location">
    <subcellularLocation>
        <location evidence="1">Nucleus</location>
    </subcellularLocation>
</comment>
<organism evidence="6 7">
    <name type="scientific">Plectosphaerella plurivora</name>
    <dbReference type="NCBI Taxonomy" id="936078"/>
    <lineage>
        <taxon>Eukaryota</taxon>
        <taxon>Fungi</taxon>
        <taxon>Dikarya</taxon>
        <taxon>Ascomycota</taxon>
        <taxon>Pezizomycotina</taxon>
        <taxon>Sordariomycetes</taxon>
        <taxon>Hypocreomycetidae</taxon>
        <taxon>Glomerellales</taxon>
        <taxon>Plectosphaerellaceae</taxon>
        <taxon>Plectosphaerella</taxon>
    </lineage>
</organism>
<dbReference type="OrthoDB" id="4934715at2759"/>
<dbReference type="SUPFAM" id="SSF57701">
    <property type="entry name" value="Zn2/Cys6 DNA-binding domain"/>
    <property type="match status" value="1"/>
</dbReference>
<dbReference type="SMART" id="SM00906">
    <property type="entry name" value="Fungal_trans"/>
    <property type="match status" value="1"/>
</dbReference>
<dbReference type="AlphaFoldDB" id="A0A9P9A6S0"/>
<comment type="caution">
    <text evidence="6">The sequence shown here is derived from an EMBL/GenBank/DDBJ whole genome shotgun (WGS) entry which is preliminary data.</text>
</comment>
<protein>
    <recommendedName>
        <fullName evidence="5">Zn(2)-C6 fungal-type domain-containing protein</fullName>
    </recommendedName>
</protein>
<dbReference type="GO" id="GO:0006351">
    <property type="term" value="P:DNA-templated transcription"/>
    <property type="evidence" value="ECO:0007669"/>
    <property type="project" value="InterPro"/>
</dbReference>
<dbReference type="PANTHER" id="PTHR31001:SF49">
    <property type="entry name" value="ZN(II)2CYS6 TRANSCRIPTION FACTOR (EUROFUNG)"/>
    <property type="match status" value="1"/>
</dbReference>
<feature type="domain" description="Zn(2)-C6 fungal-type" evidence="5">
    <location>
        <begin position="9"/>
        <end position="38"/>
    </location>
</feature>
<dbReference type="CDD" id="cd12148">
    <property type="entry name" value="fungal_TF_MHR"/>
    <property type="match status" value="1"/>
</dbReference>
<dbReference type="InterPro" id="IPR001138">
    <property type="entry name" value="Zn2Cys6_DnaBD"/>
</dbReference>
<dbReference type="PANTHER" id="PTHR31001">
    <property type="entry name" value="UNCHARACTERIZED TRANSCRIPTIONAL REGULATORY PROTEIN"/>
    <property type="match status" value="1"/>
</dbReference>
<evidence type="ECO:0000256" key="4">
    <source>
        <dbReference type="SAM" id="MobiDB-lite"/>
    </source>
</evidence>
<dbReference type="Pfam" id="PF00172">
    <property type="entry name" value="Zn_clus"/>
    <property type="match status" value="1"/>
</dbReference>
<dbReference type="PROSITE" id="PS00463">
    <property type="entry name" value="ZN2_CY6_FUNGAL_1"/>
    <property type="match status" value="1"/>
</dbReference>
<dbReference type="CDD" id="cd00067">
    <property type="entry name" value="GAL4"/>
    <property type="match status" value="1"/>
</dbReference>
<sequence>MQPGRGVLSCGSCRQRKLKCDRNEPCSNCVTRQVDCTYPFPSANRTRGTAHSALRRDAGVGSVSAGGGVHQARNLDGRLRHLEELISNIVAQRASPQTSEAGPSNTSGPVSEAGPATQQPQIPPPVAIGLDESAAAAEEVKPGSFISHSDQVTFVSGVHWAAICEEISKIKEDIDEESWKASGYIAASPTSKGPMLLEGMFAMPDLWEVLQDIPPRNISDRLVSRAFASKEPMTVIIHGPTFQKDYTKFWQDPSAVPLPWLSVLFGVLTVGCFLYMRSGENLPGTLGTLHTPDVIEVFHQRGTQSLMMSRYTVAPTMYTIEALGFNIQQEFMRQRDAHMGLGVLAGIVVRLAMRMGMHRDPEKYSQITPFVGEMRRRVWASVLQLDALASTLLGMPAMIHESQYDTKLPRNLQDEDFHEDIEELPPSRPETELTPVLYSITKTRLLTVFRAIFNRVCLGHIESYDQVMAYDRRLRSVHSQMSPRFRVVNIEDAITDPPFLIIRRFNVDILFQKARCMLHRHHMTRAYADSRFNFSRTSGVEGAMEILRHQASIHQEVQPGGVLHNDRWFVTTLERNDFLLASMIVCVELNSRGRDADVTPQDPSRPEDGYKRYSRADLVAALQRSRFFWAEYRTGSAEAQQAFNLLSVMLDKVSTGGDAEQSQQQQQQQQYQEAGFSEQYGGNAGLGPEAMATNQTFEGIGMLLDTPDTLDWGTWEAFLQGPQGPL</sequence>
<feature type="region of interest" description="Disordered" evidence="4">
    <location>
        <begin position="47"/>
        <end position="66"/>
    </location>
</feature>
<evidence type="ECO:0000256" key="1">
    <source>
        <dbReference type="ARBA" id="ARBA00004123"/>
    </source>
</evidence>
<keyword evidence="2" id="KW-0479">Metal-binding</keyword>
<dbReference type="SMART" id="SM00066">
    <property type="entry name" value="GAL4"/>
    <property type="match status" value="1"/>
</dbReference>
<dbReference type="Proteomes" id="UP000770015">
    <property type="component" value="Unassembled WGS sequence"/>
</dbReference>